<reference evidence="1 2" key="1">
    <citation type="submission" date="2020-03" db="EMBL/GenBank/DDBJ databases">
        <title>Hydrogenophaga sp. nov. isolated from cyanobacterial mat.</title>
        <authorList>
            <person name="Thorat V."/>
            <person name="Kirdat K."/>
            <person name="Tiwarekar B."/>
            <person name="Costa E.D."/>
            <person name="Yadav A."/>
        </authorList>
    </citation>
    <scope>NUCLEOTIDE SEQUENCE [LARGE SCALE GENOMIC DNA]</scope>
    <source>
        <strain evidence="1 2">BA0156</strain>
    </source>
</reference>
<evidence type="ECO:0000313" key="1">
    <source>
        <dbReference type="EMBL" id="QIM53219.1"/>
    </source>
</evidence>
<dbReference type="Proteomes" id="UP000503162">
    <property type="component" value="Chromosome"/>
</dbReference>
<gene>
    <name evidence="1" type="ORF">G9Q37_14185</name>
</gene>
<evidence type="ECO:0000313" key="2">
    <source>
        <dbReference type="Proteomes" id="UP000503162"/>
    </source>
</evidence>
<sequence length="134" mass="14840">MTTDARKTLSAIQALISKDLVETSAEQIRAEFVEDGLNPDRVAREMAEAIDAAVSEFQRSRVAATKAVKKATKVPVPTSRPALERIKELVQSAFQREPNLATAFRNGSKQSENDWNSTYDDLVLLGKIDPNQHD</sequence>
<protein>
    <submittedName>
        <fullName evidence="1">Uncharacterized protein</fullName>
    </submittedName>
</protein>
<keyword evidence="2" id="KW-1185">Reference proteome</keyword>
<accession>A0A6G8IJC7</accession>
<dbReference type="KEGG" id="hcz:G9Q37_14185"/>
<dbReference type="EMBL" id="CP049989">
    <property type="protein sequence ID" value="QIM53219.1"/>
    <property type="molecule type" value="Genomic_DNA"/>
</dbReference>
<proteinExistence type="predicted"/>
<dbReference type="AlphaFoldDB" id="A0A6G8IJC7"/>
<dbReference type="RefSeq" id="WP_166228076.1">
    <property type="nucleotide sequence ID" value="NZ_CP049989.1"/>
</dbReference>
<organism evidence="1 2">
    <name type="scientific">Hydrogenophaga crocea</name>
    <dbReference type="NCBI Taxonomy" id="2716225"/>
    <lineage>
        <taxon>Bacteria</taxon>
        <taxon>Pseudomonadati</taxon>
        <taxon>Pseudomonadota</taxon>
        <taxon>Betaproteobacteria</taxon>
        <taxon>Burkholderiales</taxon>
        <taxon>Comamonadaceae</taxon>
        <taxon>Hydrogenophaga</taxon>
    </lineage>
</organism>
<name>A0A6G8IJC7_9BURK</name>